<dbReference type="FunFam" id="1.10.340.70:FF:000004">
    <property type="entry name" value="Retrovirus-related Pol polyprotein from transposon 297-like Protein"/>
    <property type="match status" value="1"/>
</dbReference>
<dbReference type="GO" id="GO:0003964">
    <property type="term" value="F:RNA-directed DNA polymerase activity"/>
    <property type="evidence" value="ECO:0007669"/>
    <property type="project" value="UniProtKB-KW"/>
</dbReference>
<keyword evidence="10" id="KW-1185">Reference proteome</keyword>
<proteinExistence type="predicted"/>
<evidence type="ECO:0000259" key="7">
    <source>
        <dbReference type="Pfam" id="PF17917"/>
    </source>
</evidence>
<evidence type="ECO:0000256" key="5">
    <source>
        <dbReference type="ARBA" id="ARBA00022801"/>
    </source>
</evidence>
<dbReference type="PANTHER" id="PTHR37984">
    <property type="entry name" value="PROTEIN CBG26694"/>
    <property type="match status" value="1"/>
</dbReference>
<dbReference type="GO" id="GO:0004519">
    <property type="term" value="F:endonuclease activity"/>
    <property type="evidence" value="ECO:0007669"/>
    <property type="project" value="UniProtKB-KW"/>
</dbReference>
<dbReference type="SUPFAM" id="SSF53098">
    <property type="entry name" value="Ribonuclease H-like"/>
    <property type="match status" value="1"/>
</dbReference>
<evidence type="ECO:0000256" key="2">
    <source>
        <dbReference type="ARBA" id="ARBA00022695"/>
    </source>
</evidence>
<dbReference type="OrthoDB" id="8042009at2759"/>
<dbReference type="InterPro" id="IPR043502">
    <property type="entry name" value="DNA/RNA_pol_sf"/>
</dbReference>
<accession>A0A7D9DDP0</accession>
<keyword evidence="4" id="KW-0255">Endonuclease</keyword>
<dbReference type="Pfam" id="PF17921">
    <property type="entry name" value="Integrase_H2C2"/>
    <property type="match status" value="1"/>
</dbReference>
<dbReference type="Gene3D" id="1.10.340.70">
    <property type="match status" value="1"/>
</dbReference>
<dbReference type="GO" id="GO:0016787">
    <property type="term" value="F:hydrolase activity"/>
    <property type="evidence" value="ECO:0007669"/>
    <property type="project" value="UniProtKB-KW"/>
</dbReference>
<dbReference type="Gene3D" id="3.30.420.10">
    <property type="entry name" value="Ribonuclease H-like superfamily/Ribonuclease H"/>
    <property type="match status" value="1"/>
</dbReference>
<evidence type="ECO:0000256" key="1">
    <source>
        <dbReference type="ARBA" id="ARBA00022679"/>
    </source>
</evidence>
<dbReference type="InterPro" id="IPR041588">
    <property type="entry name" value="Integrase_H2C2"/>
</dbReference>
<evidence type="ECO:0000256" key="3">
    <source>
        <dbReference type="ARBA" id="ARBA00022722"/>
    </source>
</evidence>
<dbReference type="GO" id="GO:0003676">
    <property type="term" value="F:nucleic acid binding"/>
    <property type="evidence" value="ECO:0007669"/>
    <property type="project" value="InterPro"/>
</dbReference>
<organism evidence="9 10">
    <name type="scientific">Paramuricea clavata</name>
    <name type="common">Red gorgonian</name>
    <name type="synonym">Violescent sea-whip</name>
    <dbReference type="NCBI Taxonomy" id="317549"/>
    <lineage>
        <taxon>Eukaryota</taxon>
        <taxon>Metazoa</taxon>
        <taxon>Cnidaria</taxon>
        <taxon>Anthozoa</taxon>
        <taxon>Octocorallia</taxon>
        <taxon>Malacalcyonacea</taxon>
        <taxon>Plexauridae</taxon>
        <taxon>Paramuricea</taxon>
    </lineage>
</organism>
<name>A0A7D9DDP0_PARCT</name>
<dbReference type="PANTHER" id="PTHR37984:SF7">
    <property type="entry name" value="INTEGRASE CATALYTIC DOMAIN-CONTAINING PROTEIN"/>
    <property type="match status" value="1"/>
</dbReference>
<dbReference type="InterPro" id="IPR012337">
    <property type="entry name" value="RNaseH-like_sf"/>
</dbReference>
<dbReference type="SUPFAM" id="SSF56672">
    <property type="entry name" value="DNA/RNA polymerases"/>
    <property type="match status" value="1"/>
</dbReference>
<evidence type="ECO:0000256" key="6">
    <source>
        <dbReference type="ARBA" id="ARBA00022918"/>
    </source>
</evidence>
<dbReference type="Pfam" id="PF17917">
    <property type="entry name" value="RT_RNaseH"/>
    <property type="match status" value="1"/>
</dbReference>
<keyword evidence="2" id="KW-0548">Nucleotidyltransferase</keyword>
<keyword evidence="3" id="KW-0540">Nuclease</keyword>
<keyword evidence="1" id="KW-0808">Transferase</keyword>
<dbReference type="InterPro" id="IPR036397">
    <property type="entry name" value="RNaseH_sf"/>
</dbReference>
<reference evidence="9" key="1">
    <citation type="submission" date="2020-04" db="EMBL/GenBank/DDBJ databases">
        <authorList>
            <person name="Alioto T."/>
            <person name="Alioto T."/>
            <person name="Gomez Garrido J."/>
        </authorList>
    </citation>
    <scope>NUCLEOTIDE SEQUENCE</scope>
    <source>
        <strain evidence="9">A484AB</strain>
    </source>
</reference>
<protein>
    <submittedName>
        <fullName evidence="9">Retrotransposon-like family member retr-1</fullName>
    </submittedName>
</protein>
<gene>
    <name evidence="9" type="ORF">PACLA_8A074425</name>
</gene>
<dbReference type="Proteomes" id="UP001152795">
    <property type="component" value="Unassembled WGS sequence"/>
</dbReference>
<feature type="domain" description="Reverse transcriptase RNase H-like" evidence="7">
    <location>
        <begin position="1"/>
        <end position="54"/>
    </location>
</feature>
<keyword evidence="6" id="KW-0695">RNA-directed DNA polymerase</keyword>
<evidence type="ECO:0000313" key="9">
    <source>
        <dbReference type="EMBL" id="CAB3983185.1"/>
    </source>
</evidence>
<feature type="domain" description="Integrase zinc-binding" evidence="8">
    <location>
        <begin position="166"/>
        <end position="217"/>
    </location>
</feature>
<dbReference type="InterPro" id="IPR050951">
    <property type="entry name" value="Retrovirus_Pol_polyprotein"/>
</dbReference>
<sequence>MYAIIFGCKKFHHYIYERRIRVETDHKPLIPISKKPLHAAPPRIQRMLVQLQKYDVDLVYVPGKLIPVADTLSRNCLSDTCPDVMSSVNVRVHAVLSNLQISDRRIQNIKFETGRDVQLQLLKWTILNGWPETRKQCNTLIIEYWNFREELSVADEVTLKGGKIIIPKVLRTEILGVLHTRHMGIEKCLKRARATLFWPKLSSDITKLILHCRVFLRYSYSNQKEPLINHPIPDRPWHVVATDLFEWDRKDFLLVVDYYSCFFEVEQLQSTTSISVIKKMKPMFARYARYKGPYHPKSNRLAEKYVRIVKRVFEKDRLDRQDPLIESKFIDHSVVRSKLESKRAHEKKCYDKAAKPLPPLEVGQGIQIQQKDKTWRPCTVLKRVRDRSFIVNSQGGLNRRNGQQLIHRSAKFQSFEPSSESPTGDIQITRNNTDTGLSVSLFCPEISKKPKK</sequence>
<keyword evidence="5" id="KW-0378">Hydrolase</keyword>
<dbReference type="EMBL" id="CACRXK020000586">
    <property type="protein sequence ID" value="CAB3983185.1"/>
    <property type="molecule type" value="Genomic_DNA"/>
</dbReference>
<dbReference type="AlphaFoldDB" id="A0A7D9DDP0"/>
<evidence type="ECO:0000259" key="8">
    <source>
        <dbReference type="Pfam" id="PF17921"/>
    </source>
</evidence>
<dbReference type="InterPro" id="IPR041373">
    <property type="entry name" value="RT_RNaseH"/>
</dbReference>
<comment type="caution">
    <text evidence="9">The sequence shown here is derived from an EMBL/GenBank/DDBJ whole genome shotgun (WGS) entry which is preliminary data.</text>
</comment>
<evidence type="ECO:0000313" key="10">
    <source>
        <dbReference type="Proteomes" id="UP001152795"/>
    </source>
</evidence>
<evidence type="ECO:0000256" key="4">
    <source>
        <dbReference type="ARBA" id="ARBA00022759"/>
    </source>
</evidence>